<evidence type="ECO:0000259" key="7">
    <source>
        <dbReference type="Pfam" id="PF24708"/>
    </source>
</evidence>
<dbReference type="GO" id="GO:0006629">
    <property type="term" value="P:lipid metabolic process"/>
    <property type="evidence" value="ECO:0007669"/>
    <property type="project" value="UniProtKB-KW"/>
</dbReference>
<dbReference type="PANTHER" id="PTHR34043">
    <property type="entry name" value="ALPHA/BETA-HYDROLASES SUPERFAMILY PROTEIN"/>
    <property type="match status" value="1"/>
</dbReference>
<feature type="signal peptide" evidence="6">
    <location>
        <begin position="1"/>
        <end position="19"/>
    </location>
</feature>
<proteinExistence type="predicted"/>
<evidence type="ECO:0000256" key="6">
    <source>
        <dbReference type="SAM" id="SignalP"/>
    </source>
</evidence>
<keyword evidence="3 6" id="KW-0732">Signal</keyword>
<dbReference type="AlphaFoldDB" id="F0WHF3"/>
<reference evidence="8" key="2">
    <citation type="submission" date="2011-02" db="EMBL/GenBank/DDBJ databases">
        <authorList>
            <person name="MacLean D."/>
        </authorList>
    </citation>
    <scope>NUCLEOTIDE SEQUENCE</scope>
</reference>
<feature type="domain" description="Lipase-like C-terminal" evidence="7">
    <location>
        <begin position="33"/>
        <end position="331"/>
    </location>
</feature>
<feature type="chain" id="PRO_5003263451" evidence="6">
    <location>
        <begin position="20"/>
        <end position="456"/>
    </location>
</feature>
<evidence type="ECO:0000256" key="2">
    <source>
        <dbReference type="ARBA" id="ARBA00022525"/>
    </source>
</evidence>
<organism evidence="8">
    <name type="scientific">Albugo laibachii Nc14</name>
    <dbReference type="NCBI Taxonomy" id="890382"/>
    <lineage>
        <taxon>Eukaryota</taxon>
        <taxon>Sar</taxon>
        <taxon>Stramenopiles</taxon>
        <taxon>Oomycota</taxon>
        <taxon>Peronosporomycetes</taxon>
        <taxon>Albuginales</taxon>
        <taxon>Albuginaceae</taxon>
        <taxon>Albugo</taxon>
    </lineage>
</organism>
<evidence type="ECO:0000256" key="1">
    <source>
        <dbReference type="ARBA" id="ARBA00004613"/>
    </source>
</evidence>
<accession>F0WHF3</accession>
<evidence type="ECO:0000313" key="8">
    <source>
        <dbReference type="EMBL" id="CCA20672.1"/>
    </source>
</evidence>
<dbReference type="Pfam" id="PF24708">
    <property type="entry name" value="Lip_C"/>
    <property type="match status" value="1"/>
</dbReference>
<dbReference type="SUPFAM" id="SSF53474">
    <property type="entry name" value="alpha/beta-Hydrolases"/>
    <property type="match status" value="1"/>
</dbReference>
<keyword evidence="4" id="KW-0378">Hydrolase</keyword>
<dbReference type="PANTHER" id="PTHR34043:SF3">
    <property type="entry name" value="ALPHA_BETA-HYDROLASES SUPERFAMILY PROTEIN"/>
    <property type="match status" value="1"/>
</dbReference>
<comment type="subcellular location">
    <subcellularLocation>
        <location evidence="1">Secreted</location>
    </subcellularLocation>
</comment>
<dbReference type="HOGENOM" id="CLU_023555_4_0_1"/>
<name>F0WHF3_9STRA</name>
<gene>
    <name evidence="8" type="primary">AlNc14C100G6016</name>
    <name evidence="8" type="ORF">ALNC14_068150</name>
</gene>
<protein>
    <submittedName>
        <fullName evidence="8">Putative lipase</fullName>
    </submittedName>
</protein>
<dbReference type="Gene3D" id="3.40.50.1820">
    <property type="entry name" value="alpha/beta hydrolase"/>
    <property type="match status" value="1"/>
</dbReference>
<keyword evidence="2" id="KW-0964">Secreted</keyword>
<reference evidence="8" key="1">
    <citation type="journal article" date="2011" name="PLoS Biol.">
        <title>Gene gain and loss during evolution of obligate parasitism in the white rust pathogen of Arabidopsis thaliana.</title>
        <authorList>
            <person name="Kemen E."/>
            <person name="Gardiner A."/>
            <person name="Schultz-Larsen T."/>
            <person name="Kemen A.C."/>
            <person name="Balmuth A.L."/>
            <person name="Robert-Seilaniantz A."/>
            <person name="Bailey K."/>
            <person name="Holub E."/>
            <person name="Studholme D.J."/>
            <person name="Maclean D."/>
            <person name="Jones J.D."/>
        </authorList>
    </citation>
    <scope>NUCLEOTIDE SEQUENCE</scope>
</reference>
<dbReference type="InterPro" id="IPR029058">
    <property type="entry name" value="AB_hydrolase_fold"/>
</dbReference>
<dbReference type="GO" id="GO:0016787">
    <property type="term" value="F:hydrolase activity"/>
    <property type="evidence" value="ECO:0007669"/>
    <property type="project" value="UniProtKB-KW"/>
</dbReference>
<dbReference type="GO" id="GO:0005576">
    <property type="term" value="C:extracellular region"/>
    <property type="evidence" value="ECO:0007669"/>
    <property type="project" value="UniProtKB-SubCell"/>
</dbReference>
<dbReference type="InterPro" id="IPR056304">
    <property type="entry name" value="Lip-like_C"/>
</dbReference>
<dbReference type="EMBL" id="FR824145">
    <property type="protein sequence ID" value="CCA20672.1"/>
    <property type="molecule type" value="Genomic_DNA"/>
</dbReference>
<evidence type="ECO:0000256" key="3">
    <source>
        <dbReference type="ARBA" id="ARBA00022729"/>
    </source>
</evidence>
<evidence type="ECO:0000256" key="5">
    <source>
        <dbReference type="ARBA" id="ARBA00023098"/>
    </source>
</evidence>
<keyword evidence="5" id="KW-0443">Lipid metabolism</keyword>
<evidence type="ECO:0000256" key="4">
    <source>
        <dbReference type="ARBA" id="ARBA00022801"/>
    </source>
</evidence>
<sequence>MAQVIFMVALALWSHQLIAAGEEDTAFNHPPRVPIILVHGFGGWEPEVFPRFLYWGKFHGDLRQKLEDEGHEVYTASIGPFSSNWDRACELYAVVKGGRVDYGHGHAEKYKHKQLGRHYKGLYERWGGRTGGRVNKVHIIAHSMGGPTVRMLSHLLSFGVKDSGDAMDAMVDESHPFYHGGRDWIESITFLESPLYGTVFANLLIYVKGILVPTMRAGLYLNGLFRSSKPYDPKLDQWNVDSLATYKKFVSRWIWKGESHKDTALYSLTTYGAAEENKWIKESDKVFYFIYSTGHQQISRGFFRDLITHFKYERVIQHFLVAKSMIRKWLNEKDSIMNKDWGVSNDGVVETSSMIHKGQCIDLKKTGTTELIRGSWYSPAHFPYAYHSYATGRCPEVDCTDFVIAHASLLRYIAKNTTASPALNRMKEEVEVFDNLRRAIEEYHEATVTFARKFLE</sequence>